<evidence type="ECO:0000313" key="1">
    <source>
        <dbReference type="EMBL" id="NNU75066.1"/>
    </source>
</evidence>
<comment type="caution">
    <text evidence="1">The sequence shown here is derived from an EMBL/GenBank/DDBJ whole genome shotgun (WGS) entry which is preliminary data.</text>
</comment>
<reference evidence="1 2" key="1">
    <citation type="submission" date="2020-05" db="EMBL/GenBank/DDBJ databases">
        <title>Complete genome of Clostridium estertheticum subspecies estertheticum, isolated from Vacuum packed lamb meat from New Zealand imported to Switzerland.</title>
        <authorList>
            <person name="Wambui J."/>
            <person name="Stevens M.J.A."/>
            <person name="Stephan R."/>
        </authorList>
    </citation>
    <scope>NUCLEOTIDE SEQUENCE [LARGE SCALE GENOMIC DNA]</scope>
    <source>
        <strain evidence="1 2">CEST001</strain>
    </source>
</reference>
<proteinExistence type="predicted"/>
<accession>A0A7Y3STH5</accession>
<dbReference type="AlphaFoldDB" id="A0A7Y3STH5"/>
<name>A0A7Y3STH5_9CLOT</name>
<dbReference type="EMBL" id="JABEYB010000003">
    <property type="protein sequence ID" value="NNU75066.1"/>
    <property type="molecule type" value="Genomic_DNA"/>
</dbReference>
<organism evidence="1 2">
    <name type="scientific">Clostridium estertheticum</name>
    <dbReference type="NCBI Taxonomy" id="238834"/>
    <lineage>
        <taxon>Bacteria</taxon>
        <taxon>Bacillati</taxon>
        <taxon>Bacillota</taxon>
        <taxon>Clostridia</taxon>
        <taxon>Eubacteriales</taxon>
        <taxon>Clostridiaceae</taxon>
        <taxon>Clostridium</taxon>
    </lineage>
</organism>
<sequence>MNYIINSFHVEKIFFPKQTSTSNIFKDFVSALKNKGLKLTAPSVCSTFKILEATITILAPNGLEYEYPNDGIKVKLSYN</sequence>
<evidence type="ECO:0000313" key="2">
    <source>
        <dbReference type="Proteomes" id="UP000531659"/>
    </source>
</evidence>
<dbReference type="Proteomes" id="UP000531659">
    <property type="component" value="Unassembled WGS sequence"/>
</dbReference>
<gene>
    <name evidence="1" type="ORF">HLQ16_03875</name>
</gene>
<dbReference type="RefSeq" id="WP_171295864.1">
    <property type="nucleotide sequence ID" value="NZ_CP087098.1"/>
</dbReference>
<protein>
    <submittedName>
        <fullName evidence="1">Uncharacterized protein</fullName>
    </submittedName>
</protein>